<dbReference type="GO" id="GO:0005886">
    <property type="term" value="C:plasma membrane"/>
    <property type="evidence" value="ECO:0007669"/>
    <property type="project" value="UniProtKB-SubCell"/>
</dbReference>
<name>A8FXR1_SHESH</name>
<comment type="similarity">
    <text evidence="2">Belongs to the GSP G family.</text>
</comment>
<dbReference type="Gene3D" id="3.30.700.10">
    <property type="entry name" value="Glycoprotein, Type 4 Pilin"/>
    <property type="match status" value="1"/>
</dbReference>
<evidence type="ECO:0000256" key="2">
    <source>
        <dbReference type="ARBA" id="ARBA00009984"/>
    </source>
</evidence>
<evidence type="ECO:0000256" key="3">
    <source>
        <dbReference type="ARBA" id="ARBA00020042"/>
    </source>
</evidence>
<proteinExistence type="inferred from homology"/>
<organism evidence="13 14">
    <name type="scientific">Shewanella sediminis (strain HAW-EB3)</name>
    <dbReference type="NCBI Taxonomy" id="425104"/>
    <lineage>
        <taxon>Bacteria</taxon>
        <taxon>Pseudomonadati</taxon>
        <taxon>Pseudomonadota</taxon>
        <taxon>Gammaproteobacteria</taxon>
        <taxon>Alteromonadales</taxon>
        <taxon>Shewanellaceae</taxon>
        <taxon>Shewanella</taxon>
    </lineage>
</organism>
<keyword evidence="4" id="KW-1003">Cell membrane</keyword>
<dbReference type="eggNOG" id="COG2165">
    <property type="taxonomic scope" value="Bacteria"/>
</dbReference>
<evidence type="ECO:0000256" key="4">
    <source>
        <dbReference type="ARBA" id="ARBA00022475"/>
    </source>
</evidence>
<dbReference type="PRINTS" id="PR00813">
    <property type="entry name" value="BCTERIALGSPG"/>
</dbReference>
<evidence type="ECO:0000256" key="6">
    <source>
        <dbReference type="ARBA" id="ARBA00022519"/>
    </source>
</evidence>
<evidence type="ECO:0000256" key="10">
    <source>
        <dbReference type="SAM" id="MobiDB-lite"/>
    </source>
</evidence>
<dbReference type="PANTHER" id="PTHR30093:SF45">
    <property type="entry name" value="TYPE II SECRETION SYSTEM CORE PROTEIN G"/>
    <property type="match status" value="1"/>
</dbReference>
<gene>
    <name evidence="13" type="ordered locus">Ssed_3030</name>
</gene>
<feature type="region of interest" description="Disordered" evidence="10">
    <location>
        <begin position="100"/>
        <end position="139"/>
    </location>
</feature>
<dbReference type="OrthoDB" id="9795612at2"/>
<dbReference type="RefSeq" id="WP_012143364.1">
    <property type="nucleotide sequence ID" value="NC_009831.1"/>
</dbReference>
<evidence type="ECO:0000256" key="8">
    <source>
        <dbReference type="ARBA" id="ARBA00022989"/>
    </source>
</evidence>
<reference evidence="13 14" key="1">
    <citation type="submission" date="2007-08" db="EMBL/GenBank/DDBJ databases">
        <title>Complete sequence of Shewanella sediminis HAW-EB3.</title>
        <authorList>
            <consortium name="US DOE Joint Genome Institute"/>
            <person name="Copeland A."/>
            <person name="Lucas S."/>
            <person name="Lapidus A."/>
            <person name="Barry K."/>
            <person name="Glavina del Rio T."/>
            <person name="Dalin E."/>
            <person name="Tice H."/>
            <person name="Pitluck S."/>
            <person name="Chertkov O."/>
            <person name="Brettin T."/>
            <person name="Bruce D."/>
            <person name="Detter J.C."/>
            <person name="Han C."/>
            <person name="Schmutz J."/>
            <person name="Larimer F."/>
            <person name="Land M."/>
            <person name="Hauser L."/>
            <person name="Kyrpides N."/>
            <person name="Kim E."/>
            <person name="Zhao J.-S."/>
            <person name="Richardson P."/>
        </authorList>
    </citation>
    <scope>NUCLEOTIDE SEQUENCE [LARGE SCALE GENOMIC DNA]</scope>
    <source>
        <strain evidence="13 14">HAW-EB3</strain>
    </source>
</reference>
<dbReference type="NCBIfam" id="TIGR01710">
    <property type="entry name" value="typeII_sec_gspG"/>
    <property type="match status" value="1"/>
</dbReference>
<evidence type="ECO:0000256" key="7">
    <source>
        <dbReference type="ARBA" id="ARBA00022692"/>
    </source>
</evidence>
<sequence length="139" mass="15330">MVKISSLLRRKNSGFTLVELLIVITILGLLMSLVAPKMFSKVSSTQRSTAVAQMQNLETSLDTYRLDVGSYPANLQELRSSTKRGWDGPYLPKDVPLDPWGNPYQYESPGEGGLPYSLRSLGKDGQVGGTDDNEDIIHQ</sequence>
<dbReference type="PROSITE" id="PS00409">
    <property type="entry name" value="PROKAR_NTER_METHYL"/>
    <property type="match status" value="1"/>
</dbReference>
<dbReference type="Pfam" id="PF07963">
    <property type="entry name" value="N_methyl"/>
    <property type="match status" value="1"/>
</dbReference>
<dbReference type="InterPro" id="IPR000983">
    <property type="entry name" value="Bac_GSPG_pilin"/>
</dbReference>
<dbReference type="SUPFAM" id="SSF54523">
    <property type="entry name" value="Pili subunits"/>
    <property type="match status" value="1"/>
</dbReference>
<feature type="transmembrane region" description="Helical" evidence="11">
    <location>
        <begin position="20"/>
        <end position="39"/>
    </location>
</feature>
<dbReference type="InterPro" id="IPR045584">
    <property type="entry name" value="Pilin-like"/>
</dbReference>
<dbReference type="GO" id="GO:0015627">
    <property type="term" value="C:type II protein secretion system complex"/>
    <property type="evidence" value="ECO:0007669"/>
    <property type="project" value="InterPro"/>
</dbReference>
<dbReference type="PANTHER" id="PTHR30093">
    <property type="entry name" value="GENERAL SECRETION PATHWAY PROTEIN G"/>
    <property type="match status" value="1"/>
</dbReference>
<evidence type="ECO:0000313" key="13">
    <source>
        <dbReference type="EMBL" id="ABV37634.1"/>
    </source>
</evidence>
<keyword evidence="7 11" id="KW-0812">Transmembrane</keyword>
<evidence type="ECO:0000256" key="11">
    <source>
        <dbReference type="SAM" id="Phobius"/>
    </source>
</evidence>
<evidence type="ECO:0000256" key="5">
    <source>
        <dbReference type="ARBA" id="ARBA00022481"/>
    </source>
</evidence>
<keyword evidence="8 11" id="KW-1133">Transmembrane helix</keyword>
<dbReference type="InterPro" id="IPR013545">
    <property type="entry name" value="T2SS_protein-GspG_C"/>
</dbReference>
<evidence type="ECO:0000256" key="9">
    <source>
        <dbReference type="ARBA" id="ARBA00023136"/>
    </source>
</evidence>
<keyword evidence="9 11" id="KW-0472">Membrane</keyword>
<keyword evidence="14" id="KW-1185">Reference proteome</keyword>
<dbReference type="GO" id="GO:0015628">
    <property type="term" value="P:protein secretion by the type II secretion system"/>
    <property type="evidence" value="ECO:0007669"/>
    <property type="project" value="InterPro"/>
</dbReference>
<dbReference type="NCBIfam" id="TIGR02532">
    <property type="entry name" value="IV_pilin_GFxxxE"/>
    <property type="match status" value="1"/>
</dbReference>
<evidence type="ECO:0000256" key="1">
    <source>
        <dbReference type="ARBA" id="ARBA00004377"/>
    </source>
</evidence>
<dbReference type="KEGG" id="sse:Ssed_3030"/>
<accession>A8FXR1</accession>
<dbReference type="Proteomes" id="UP000002015">
    <property type="component" value="Chromosome"/>
</dbReference>
<protein>
    <recommendedName>
        <fullName evidence="3">Type II secretion system core protein G</fullName>
    </recommendedName>
</protein>
<dbReference type="HOGENOM" id="CLU_091705_2_2_6"/>
<evidence type="ECO:0000313" key="14">
    <source>
        <dbReference type="Proteomes" id="UP000002015"/>
    </source>
</evidence>
<evidence type="ECO:0000259" key="12">
    <source>
        <dbReference type="Pfam" id="PF08334"/>
    </source>
</evidence>
<comment type="subcellular location">
    <subcellularLocation>
        <location evidence="1">Cell inner membrane</location>
        <topology evidence="1">Single-pass membrane protein</topology>
    </subcellularLocation>
</comment>
<feature type="domain" description="Type II secretion system protein GspG C-terminal" evidence="12">
    <location>
        <begin position="38"/>
        <end position="137"/>
    </location>
</feature>
<dbReference type="Pfam" id="PF08334">
    <property type="entry name" value="T2SSG"/>
    <property type="match status" value="1"/>
</dbReference>
<dbReference type="STRING" id="425104.Ssed_3030"/>
<dbReference type="InterPro" id="IPR010054">
    <property type="entry name" value="Type2_sec_GspG"/>
</dbReference>
<dbReference type="AlphaFoldDB" id="A8FXR1"/>
<keyword evidence="6" id="KW-0997">Cell inner membrane</keyword>
<dbReference type="EMBL" id="CP000821">
    <property type="protein sequence ID" value="ABV37634.1"/>
    <property type="molecule type" value="Genomic_DNA"/>
</dbReference>
<dbReference type="InterPro" id="IPR012902">
    <property type="entry name" value="N_methyl_site"/>
</dbReference>
<keyword evidence="5" id="KW-0488">Methylation</keyword>